<sequence>MPAPTMQTCAREEDEDAVVFMASANVDPCAARVAWRFVHRVCTDVMDDTIIGDFPALRMCGLHQRAARFARPW</sequence>
<dbReference type="EMBL" id="VSSQ01031858">
    <property type="protein sequence ID" value="MPM82921.1"/>
    <property type="molecule type" value="Genomic_DNA"/>
</dbReference>
<name>A0A645D1C8_9ZZZZ</name>
<comment type="caution">
    <text evidence="1">The sequence shown here is derived from an EMBL/GenBank/DDBJ whole genome shotgun (WGS) entry which is preliminary data.</text>
</comment>
<protein>
    <submittedName>
        <fullName evidence="1">Uncharacterized protein</fullName>
    </submittedName>
</protein>
<proteinExistence type="predicted"/>
<evidence type="ECO:0000313" key="1">
    <source>
        <dbReference type="EMBL" id="MPM82921.1"/>
    </source>
</evidence>
<organism evidence="1">
    <name type="scientific">bioreactor metagenome</name>
    <dbReference type="NCBI Taxonomy" id="1076179"/>
    <lineage>
        <taxon>unclassified sequences</taxon>
        <taxon>metagenomes</taxon>
        <taxon>ecological metagenomes</taxon>
    </lineage>
</organism>
<reference evidence="1" key="1">
    <citation type="submission" date="2019-08" db="EMBL/GenBank/DDBJ databases">
        <authorList>
            <person name="Kucharzyk K."/>
            <person name="Murdoch R.W."/>
            <person name="Higgins S."/>
            <person name="Loffler F."/>
        </authorList>
    </citation>
    <scope>NUCLEOTIDE SEQUENCE</scope>
</reference>
<gene>
    <name evidence="1" type="ORF">SDC9_129983</name>
</gene>
<accession>A0A645D1C8</accession>
<dbReference type="AlphaFoldDB" id="A0A645D1C8"/>